<dbReference type="OMA" id="ELACNER"/>
<dbReference type="SUPFAM" id="SSF48452">
    <property type="entry name" value="TPR-like"/>
    <property type="match status" value="2"/>
</dbReference>
<dbReference type="Gene3D" id="1.25.40.10">
    <property type="entry name" value="Tetratricopeptide repeat domain"/>
    <property type="match status" value="2"/>
</dbReference>
<feature type="region of interest" description="Disordered" evidence="10">
    <location>
        <begin position="535"/>
        <end position="664"/>
    </location>
</feature>
<name>A0A2C9USQ6_MANES</name>
<feature type="compositionally biased region" description="Basic and acidic residues" evidence="10">
    <location>
        <begin position="1"/>
        <end position="10"/>
    </location>
</feature>
<feature type="compositionally biased region" description="Basic residues" evidence="10">
    <location>
        <begin position="559"/>
        <end position="571"/>
    </location>
</feature>
<dbReference type="STRING" id="3983.A0A2C9USQ6"/>
<sequence length="664" mass="73125">MPPKSKDKGKPSQSAWQPPPAIEDLFTTLNKHIQRSDYEQAVKIADQVLGVAPADEDALRCKVVALIKADSIENALSTIQSAQKIPVDFSFFKAYCLYRQNKLDEALVSLKGQERISETMLLESQIFFRMGKMDTCVDVYQKLQKSKIDSLEINLAAALVLGGRASEVQGMMEANRIKASSSFELAYNTACSLIERNKYNEAEQLLLTARRIGQETLMDENLAEDDIEIELAPISVQLAYVNQLLGRPQEAMEAYTDIINRNLADESSFVVAVNNFVSLKGTRDVSDNLRKLDRLKEKDAQGFQLAHGLEKLSPKQRETIYANRVLLLLHANKMDQARDIVATLADTFADSVVPVLLQAAVLVRENKAGRAEEILGQFAEKFPAKSKILLLARAQIAAAAGHPQVAADSLVKIPDIQHMPATVATIVALKERAGDIDGASSILDSAIKWWSNAMTEHSKLDVIMQEAASFKIRHGREEDAAHLYEQLVKSHGSIEALAGLVSTVARVNVDKAEGYEKQLKPLPGLKGIDVDSLEKTSGAKHGEGSHLSVAEVQEEAKKEKPKKKRKRKPRFPKGFDPANPGPPPDPERWLPKRERSSYRPKRKDKRAAQVRGSQGAVVREKHEAGASATNSSSSNSKSNQAANSNAAAEQSKPSFKSSRKKSRK</sequence>
<dbReference type="PANTHER" id="PTHR14094">
    <property type="entry name" value="SIGNAL RECOGNITION PARTICLE 72"/>
    <property type="match status" value="1"/>
</dbReference>
<keyword evidence="6" id="KW-0256">Endoplasmic reticulum</keyword>
<dbReference type="InterPro" id="IPR013699">
    <property type="entry name" value="Signal_recog_part_SRP72_RNA-bd"/>
</dbReference>
<dbReference type="InterPro" id="IPR031545">
    <property type="entry name" value="SRP72_TPR-like"/>
</dbReference>
<evidence type="ECO:0000256" key="10">
    <source>
        <dbReference type="SAM" id="MobiDB-lite"/>
    </source>
</evidence>
<dbReference type="OrthoDB" id="5421607at2759"/>
<dbReference type="GO" id="GO:0006614">
    <property type="term" value="P:SRP-dependent cotranslational protein targeting to membrane"/>
    <property type="evidence" value="ECO:0000318"/>
    <property type="project" value="GO_Central"/>
</dbReference>
<evidence type="ECO:0000313" key="12">
    <source>
        <dbReference type="EMBL" id="OAY34391.1"/>
    </source>
</evidence>
<proteinExistence type="inferred from homology"/>
<comment type="caution">
    <text evidence="12">The sequence shown here is derived from an EMBL/GenBank/DDBJ whole genome shotgun (WGS) entry which is preliminary data.</text>
</comment>
<feature type="compositionally biased region" description="Basic and acidic residues" evidence="10">
    <location>
        <begin position="585"/>
        <end position="597"/>
    </location>
</feature>
<dbReference type="PANTHER" id="PTHR14094:SF9">
    <property type="entry name" value="SIGNAL RECOGNITION PARTICLE SUBUNIT SRP72"/>
    <property type="match status" value="1"/>
</dbReference>
<evidence type="ECO:0000259" key="11">
    <source>
        <dbReference type="Pfam" id="PF08492"/>
    </source>
</evidence>
<dbReference type="InterPro" id="IPR011990">
    <property type="entry name" value="TPR-like_helical_dom_sf"/>
</dbReference>
<keyword evidence="13" id="KW-1185">Reference proteome</keyword>
<dbReference type="GO" id="GO:0008312">
    <property type="term" value="F:7S RNA binding"/>
    <property type="evidence" value="ECO:0000318"/>
    <property type="project" value="GO_Central"/>
</dbReference>
<dbReference type="Pfam" id="PF08492">
    <property type="entry name" value="SRP72"/>
    <property type="match status" value="1"/>
</dbReference>
<evidence type="ECO:0000256" key="2">
    <source>
        <dbReference type="ARBA" id="ARBA00004496"/>
    </source>
</evidence>
<reference evidence="13" key="1">
    <citation type="journal article" date="2016" name="Nat. Biotechnol.">
        <title>Sequencing wild and cultivated cassava and related species reveals extensive interspecific hybridization and genetic diversity.</title>
        <authorList>
            <person name="Bredeson J.V."/>
            <person name="Lyons J.B."/>
            <person name="Prochnik S.E."/>
            <person name="Wu G.A."/>
            <person name="Ha C.M."/>
            <person name="Edsinger-Gonzales E."/>
            <person name="Grimwood J."/>
            <person name="Schmutz J."/>
            <person name="Rabbi I.Y."/>
            <person name="Egesi C."/>
            <person name="Nauluvula P."/>
            <person name="Lebot V."/>
            <person name="Ndunguru J."/>
            <person name="Mkamilo G."/>
            <person name="Bart R.S."/>
            <person name="Setter T.L."/>
            <person name="Gleadow R.M."/>
            <person name="Kulakow P."/>
            <person name="Ferguson M.E."/>
            <person name="Rounsley S."/>
            <person name="Rokhsar D.S."/>
        </authorList>
    </citation>
    <scope>NUCLEOTIDE SEQUENCE [LARGE SCALE GENOMIC DNA]</scope>
    <source>
        <strain evidence="13">cv. AM560-2</strain>
    </source>
</reference>
<evidence type="ECO:0000256" key="8">
    <source>
        <dbReference type="ARBA" id="ARBA00023274"/>
    </source>
</evidence>
<evidence type="ECO:0000256" key="4">
    <source>
        <dbReference type="ARBA" id="ARBA00018350"/>
    </source>
</evidence>
<dbReference type="FunFam" id="1.25.40.10:FF:001600">
    <property type="entry name" value="Signal recognition particle subunit SRP72"/>
    <property type="match status" value="1"/>
</dbReference>
<dbReference type="FunFam" id="1.25.40.10:FF:000648">
    <property type="entry name" value="Signal recognition particle subunit SRP72"/>
    <property type="match status" value="1"/>
</dbReference>
<evidence type="ECO:0000256" key="6">
    <source>
        <dbReference type="ARBA" id="ARBA00022824"/>
    </source>
</evidence>
<feature type="compositionally biased region" description="Low complexity" evidence="10">
    <location>
        <begin position="625"/>
        <end position="656"/>
    </location>
</feature>
<keyword evidence="7 9" id="KW-0733">Signal recognition particle</keyword>
<feature type="domain" description="Signal recognition particle SRP72 subunit RNA-binding" evidence="11">
    <location>
        <begin position="552"/>
        <end position="600"/>
    </location>
</feature>
<evidence type="ECO:0000256" key="7">
    <source>
        <dbReference type="ARBA" id="ARBA00023135"/>
    </source>
</evidence>
<dbReference type="AlphaFoldDB" id="A0A2C9USQ6"/>
<dbReference type="PIRSF" id="PIRSF038922">
    <property type="entry name" value="SRP72"/>
    <property type="match status" value="1"/>
</dbReference>
<gene>
    <name evidence="12" type="ORF">MANES_12G016400v8</name>
</gene>
<comment type="similarity">
    <text evidence="3 9">Belongs to the SRP72 family.</text>
</comment>
<dbReference type="EMBL" id="CM004398">
    <property type="protein sequence ID" value="OAY34391.1"/>
    <property type="molecule type" value="Genomic_DNA"/>
</dbReference>
<keyword evidence="8 9" id="KW-0687">Ribonucleoprotein</keyword>
<evidence type="ECO:0000256" key="1">
    <source>
        <dbReference type="ARBA" id="ARBA00004240"/>
    </source>
</evidence>
<evidence type="ECO:0000256" key="3">
    <source>
        <dbReference type="ARBA" id="ARBA00007676"/>
    </source>
</evidence>
<dbReference type="InterPro" id="IPR026270">
    <property type="entry name" value="SRP72"/>
</dbReference>
<evidence type="ECO:0000313" key="13">
    <source>
        <dbReference type="Proteomes" id="UP000091857"/>
    </source>
</evidence>
<dbReference type="Pfam" id="PF17004">
    <property type="entry name" value="SRP_TPR_like"/>
    <property type="match status" value="1"/>
</dbReference>
<protein>
    <recommendedName>
        <fullName evidence="4 9">Signal recognition particle subunit SRP72</fullName>
    </recommendedName>
</protein>
<accession>A0A2C9USQ6</accession>
<dbReference type="GO" id="GO:0005786">
    <property type="term" value="C:signal recognition particle, endoplasmic reticulum targeting"/>
    <property type="evidence" value="ECO:0000318"/>
    <property type="project" value="GO_Central"/>
</dbReference>
<comment type="subcellular location">
    <subcellularLocation>
        <location evidence="2 9">Cytoplasm</location>
    </subcellularLocation>
    <subcellularLocation>
        <location evidence="1">Endoplasmic reticulum</location>
    </subcellularLocation>
</comment>
<comment type="function">
    <text evidence="9">Component of the signal recognition particle (SRP) complex, a ribonucleoprotein complex that mediates the cotranslational targeting of secretory and membrane proteins to the endoplasmic reticulum (ER).</text>
</comment>
<feature type="region of interest" description="Disordered" evidence="10">
    <location>
        <begin position="1"/>
        <end position="20"/>
    </location>
</feature>
<organism evidence="12 13">
    <name type="scientific">Manihot esculenta</name>
    <name type="common">Cassava</name>
    <name type="synonym">Jatropha manihot</name>
    <dbReference type="NCBI Taxonomy" id="3983"/>
    <lineage>
        <taxon>Eukaryota</taxon>
        <taxon>Viridiplantae</taxon>
        <taxon>Streptophyta</taxon>
        <taxon>Embryophyta</taxon>
        <taxon>Tracheophyta</taxon>
        <taxon>Spermatophyta</taxon>
        <taxon>Magnoliopsida</taxon>
        <taxon>eudicotyledons</taxon>
        <taxon>Gunneridae</taxon>
        <taxon>Pentapetalae</taxon>
        <taxon>rosids</taxon>
        <taxon>fabids</taxon>
        <taxon>Malpighiales</taxon>
        <taxon>Euphorbiaceae</taxon>
        <taxon>Crotonoideae</taxon>
        <taxon>Manihoteae</taxon>
        <taxon>Manihot</taxon>
    </lineage>
</organism>
<dbReference type="GO" id="GO:0005783">
    <property type="term" value="C:endoplasmic reticulum"/>
    <property type="evidence" value="ECO:0007669"/>
    <property type="project" value="UniProtKB-SubCell"/>
</dbReference>
<dbReference type="Gramene" id="Manes.12G016400.1.v8.1">
    <property type="protein sequence ID" value="Manes.12G016400.1.v8.1.CDS"/>
    <property type="gene ID" value="Manes.12G016400.v8.1"/>
</dbReference>
<keyword evidence="5 9" id="KW-0963">Cytoplasm</keyword>
<evidence type="ECO:0000256" key="5">
    <source>
        <dbReference type="ARBA" id="ARBA00022490"/>
    </source>
</evidence>
<evidence type="ECO:0000256" key="9">
    <source>
        <dbReference type="PIRNR" id="PIRNR038922"/>
    </source>
</evidence>
<dbReference type="Proteomes" id="UP000091857">
    <property type="component" value="Chromosome 12"/>
</dbReference>